<reference evidence="1 2" key="1">
    <citation type="submission" date="2020-09" db="EMBL/GenBank/DDBJ databases">
        <authorList>
            <person name="Kim M.K."/>
        </authorList>
    </citation>
    <scope>NUCLEOTIDE SEQUENCE [LARGE SCALE GENOMIC DNA]</scope>
    <source>
        <strain evidence="1 2">BT189</strain>
    </source>
</reference>
<proteinExistence type="predicted"/>
<dbReference type="RefSeq" id="WP_190925840.1">
    <property type="nucleotide sequence ID" value="NZ_JACXAC010000004.1"/>
</dbReference>
<organism evidence="1 2">
    <name type="scientific">Hymenobacter armeniacus</name>
    <dbReference type="NCBI Taxonomy" id="2771358"/>
    <lineage>
        <taxon>Bacteria</taxon>
        <taxon>Pseudomonadati</taxon>
        <taxon>Bacteroidota</taxon>
        <taxon>Cytophagia</taxon>
        <taxon>Cytophagales</taxon>
        <taxon>Hymenobacteraceae</taxon>
        <taxon>Hymenobacter</taxon>
    </lineage>
</organism>
<keyword evidence="2" id="KW-1185">Reference proteome</keyword>
<name>A0ABR8JTL9_9BACT</name>
<dbReference type="Proteomes" id="UP000606003">
    <property type="component" value="Unassembled WGS sequence"/>
</dbReference>
<evidence type="ECO:0000313" key="1">
    <source>
        <dbReference type="EMBL" id="MBD2723322.1"/>
    </source>
</evidence>
<gene>
    <name evidence="1" type="ORF">IC234_14425</name>
</gene>
<dbReference type="EMBL" id="JACXAC010000004">
    <property type="protein sequence ID" value="MBD2723322.1"/>
    <property type="molecule type" value="Genomic_DNA"/>
</dbReference>
<accession>A0ABR8JTL9</accession>
<sequence length="104" mass="11781">MTDTLTFPAWVRLVKLQACADAQHPDKIRNGFSCYGLAPLAPAIGRRFELFEDEHKGRRVISTSPVRERLNPWLFMTRNSFYLIEIVGAPTEAEVLAEVLDAAY</sequence>
<evidence type="ECO:0000313" key="2">
    <source>
        <dbReference type="Proteomes" id="UP000606003"/>
    </source>
</evidence>
<protein>
    <submittedName>
        <fullName evidence="1">Uncharacterized protein</fullName>
    </submittedName>
</protein>
<comment type="caution">
    <text evidence="1">The sequence shown here is derived from an EMBL/GenBank/DDBJ whole genome shotgun (WGS) entry which is preliminary data.</text>
</comment>